<evidence type="ECO:0000313" key="5">
    <source>
        <dbReference type="Proteomes" id="UP000526033"/>
    </source>
</evidence>
<keyword evidence="2" id="KW-0378">Hydrolase</keyword>
<organism evidence="4 5">
    <name type="scientific">candidate division WWE3 bacterium</name>
    <dbReference type="NCBI Taxonomy" id="2053526"/>
    <lineage>
        <taxon>Bacteria</taxon>
        <taxon>Katanobacteria</taxon>
    </lineage>
</organism>
<dbReference type="Gene3D" id="3.90.79.10">
    <property type="entry name" value="Nucleoside Triphosphate Pyrophosphohydrolase"/>
    <property type="match status" value="1"/>
</dbReference>
<dbReference type="EMBL" id="JAAZNL010000032">
    <property type="protein sequence ID" value="NMB70166.1"/>
    <property type="molecule type" value="Genomic_DNA"/>
</dbReference>
<proteinExistence type="predicted"/>
<gene>
    <name evidence="4" type="ORF">GYA27_03130</name>
</gene>
<comment type="caution">
    <text evidence="4">The sequence shown here is derived from an EMBL/GenBank/DDBJ whole genome shotgun (WGS) entry which is preliminary data.</text>
</comment>
<reference evidence="4 5" key="1">
    <citation type="journal article" date="2020" name="Biotechnol. Biofuels">
        <title>New insights from the biogas microbiome by comprehensive genome-resolved metagenomics of nearly 1600 species originating from multiple anaerobic digesters.</title>
        <authorList>
            <person name="Campanaro S."/>
            <person name="Treu L."/>
            <person name="Rodriguez-R L.M."/>
            <person name="Kovalovszki A."/>
            <person name="Ziels R.M."/>
            <person name="Maus I."/>
            <person name="Zhu X."/>
            <person name="Kougias P.G."/>
            <person name="Basile A."/>
            <person name="Luo G."/>
            <person name="Schluter A."/>
            <person name="Konstantinidis K.T."/>
            <person name="Angelidaki I."/>
        </authorList>
    </citation>
    <scope>NUCLEOTIDE SEQUENCE [LARGE SCALE GENOMIC DNA]</scope>
    <source>
        <strain evidence="4">AS27yjCOA_165</strain>
    </source>
</reference>
<evidence type="ECO:0000256" key="2">
    <source>
        <dbReference type="ARBA" id="ARBA00022801"/>
    </source>
</evidence>
<dbReference type="InterPro" id="IPR000086">
    <property type="entry name" value="NUDIX_hydrolase_dom"/>
</dbReference>
<dbReference type="InterPro" id="IPR015797">
    <property type="entry name" value="NUDIX_hydrolase-like_dom_sf"/>
</dbReference>
<evidence type="ECO:0000313" key="4">
    <source>
        <dbReference type="EMBL" id="NMB70166.1"/>
    </source>
</evidence>
<dbReference type="GO" id="GO:0016787">
    <property type="term" value="F:hydrolase activity"/>
    <property type="evidence" value="ECO:0007669"/>
    <property type="project" value="UniProtKB-KW"/>
</dbReference>
<name>A0A7X9DKH8_UNCKA</name>
<dbReference type="Pfam" id="PF00293">
    <property type="entry name" value="NUDIX"/>
    <property type="match status" value="1"/>
</dbReference>
<protein>
    <submittedName>
        <fullName evidence="4">NUDIX domain-containing protein</fullName>
    </submittedName>
</protein>
<dbReference type="PANTHER" id="PTHR43046">
    <property type="entry name" value="GDP-MANNOSE MANNOSYL HYDROLASE"/>
    <property type="match status" value="1"/>
</dbReference>
<comment type="cofactor">
    <cofactor evidence="1">
        <name>Mg(2+)</name>
        <dbReference type="ChEBI" id="CHEBI:18420"/>
    </cofactor>
</comment>
<feature type="domain" description="Nudix hydrolase" evidence="3">
    <location>
        <begin position="19"/>
        <end position="152"/>
    </location>
</feature>
<accession>A0A7X9DKH8</accession>
<dbReference type="AlphaFoldDB" id="A0A7X9DKH8"/>
<dbReference type="PANTHER" id="PTHR43046:SF14">
    <property type="entry name" value="MUTT_NUDIX FAMILY PROTEIN"/>
    <property type="match status" value="1"/>
</dbReference>
<dbReference type="SUPFAM" id="SSF55811">
    <property type="entry name" value="Nudix"/>
    <property type="match status" value="1"/>
</dbReference>
<dbReference type="PRINTS" id="PR00502">
    <property type="entry name" value="NUDIXFAMILY"/>
</dbReference>
<dbReference type="PROSITE" id="PS51462">
    <property type="entry name" value="NUDIX"/>
    <property type="match status" value="1"/>
</dbReference>
<sequence length="152" mass="17251">MSFGLQKYLKIDTMSITNGKDKGIAVGVIKNPGGKVLIIERVRKEIGSDGSKLTWVFPGGKLDGDENFEQAVVREVMMETGYKVKVIELISERTHPQFEIPIKYYACELVDFRTRPIQEVHEVATLKWVAPEELKDYFTTDIEPKVAKYLGL</sequence>
<evidence type="ECO:0000256" key="1">
    <source>
        <dbReference type="ARBA" id="ARBA00001946"/>
    </source>
</evidence>
<dbReference type="InterPro" id="IPR020476">
    <property type="entry name" value="Nudix_hydrolase"/>
</dbReference>
<evidence type="ECO:0000259" key="3">
    <source>
        <dbReference type="PROSITE" id="PS51462"/>
    </source>
</evidence>
<dbReference type="CDD" id="cd02883">
    <property type="entry name" value="NUDIX_Hydrolase"/>
    <property type="match status" value="1"/>
</dbReference>
<dbReference type="Proteomes" id="UP000526033">
    <property type="component" value="Unassembled WGS sequence"/>
</dbReference>